<keyword evidence="3" id="KW-0067">ATP-binding</keyword>
<dbReference type="PANTHER" id="PTHR11472:SF57">
    <property type="entry name" value="ATP-DEPENDENT HELICASE YPVA-RELATED"/>
    <property type="match status" value="1"/>
</dbReference>
<sequence length="652" mass="74543">MSPYPFEFDPKLSFIEQASDWIADVFYEQLPEAGFEVRDEQIYMAFQLERAYSEKQTIFAEAGVGTGKTFVYLLYAINYARYMRMPAIIACADESLIEQLVKPEGDIAKLARHLNLTIDARLGKSMDQYLCLNKLDDAKGSIDDPEIFHQIYRGLPDFVHTPGTMQVFSPYGNRKDYPELTDEQWGKVGYDVFQDCLVCTRRHRCGQTLSREHYRKAADIIICSHDFYMEHIWTYEARKREGQLPLLPEHSSVVFDEGHLLENAAQKALTYKLKHAVFESIITRLLNGEVRESLAVAIDEAIDQSENLFHMLNMTSRKVAASDRKEVILSAELLREINRFQDILGTIEEELVFESALFTLDDYQLKIVEEHLEMIQLALSLFKQPTGLITWVQEDLEGTTLVIMPKLVKEVLRERVFSKKMPIVFSSATLSVDGSFAYLSESLGVENSLSFSIASPYDYERQMKVFAPIRPYSSQQEKEKLKQTLGLLRLTEGRALILFPSREELEVFKKESAQHPDSAGYRFLFEGTSEISHLISEFQNDELSVLCAVTLWEGLDIPGPSLSQVIIWSLPFPPNDPVFAAKRRDSSDPFETVDMPHMLLRLKQGIGRLIRMREDSGTVSILGHAIIDEQVREKVKQILPQGVTMQELSVNL</sequence>
<dbReference type="SUPFAM" id="SSF52540">
    <property type="entry name" value="P-loop containing nucleoside triphosphate hydrolases"/>
    <property type="match status" value="1"/>
</dbReference>
<dbReference type="SMART" id="SM00491">
    <property type="entry name" value="HELICc2"/>
    <property type="match status" value="1"/>
</dbReference>
<comment type="similarity">
    <text evidence="4">Belongs to the helicase family. DinG subfamily.</text>
</comment>
<evidence type="ECO:0000256" key="3">
    <source>
        <dbReference type="ARBA" id="ARBA00022840"/>
    </source>
</evidence>
<reference evidence="7" key="1">
    <citation type="journal article" date="2019" name="Int. J. Syst. Evol. Microbiol.">
        <title>The Global Catalogue of Microorganisms (GCM) 10K type strain sequencing project: providing services to taxonomists for standard genome sequencing and annotation.</title>
        <authorList>
            <consortium name="The Broad Institute Genomics Platform"/>
            <consortium name="The Broad Institute Genome Sequencing Center for Infectious Disease"/>
            <person name="Wu L."/>
            <person name="Ma J."/>
        </authorList>
    </citation>
    <scope>NUCLEOTIDE SEQUENCE [LARGE SCALE GENOMIC DNA]</scope>
    <source>
        <strain evidence="7">CGMCC 1.3240</strain>
    </source>
</reference>
<gene>
    <name evidence="6" type="ORF">ACFPYJ_07225</name>
</gene>
<dbReference type="GO" id="GO:0016787">
    <property type="term" value="F:hydrolase activity"/>
    <property type="evidence" value="ECO:0007669"/>
    <property type="project" value="UniProtKB-KW"/>
</dbReference>
<dbReference type="GO" id="GO:0003678">
    <property type="term" value="F:DNA helicase activity"/>
    <property type="evidence" value="ECO:0007669"/>
    <property type="project" value="UniProtKB-EC"/>
</dbReference>
<dbReference type="InterPro" id="IPR014013">
    <property type="entry name" value="Helic_SF1/SF2_ATP-bd_DinG/Rad3"/>
</dbReference>
<dbReference type="InterPro" id="IPR045028">
    <property type="entry name" value="DinG/Rad3-like"/>
</dbReference>
<evidence type="ECO:0000256" key="1">
    <source>
        <dbReference type="ARBA" id="ARBA00022741"/>
    </source>
</evidence>
<evidence type="ECO:0000313" key="6">
    <source>
        <dbReference type="EMBL" id="MFC5648921.1"/>
    </source>
</evidence>
<organism evidence="6 7">
    <name type="scientific">Paenibacillus solisilvae</name>
    <dbReference type="NCBI Taxonomy" id="2486751"/>
    <lineage>
        <taxon>Bacteria</taxon>
        <taxon>Bacillati</taxon>
        <taxon>Bacillota</taxon>
        <taxon>Bacilli</taxon>
        <taxon>Bacillales</taxon>
        <taxon>Paenibacillaceae</taxon>
        <taxon>Paenibacillus</taxon>
    </lineage>
</organism>
<dbReference type="RefSeq" id="WP_379187412.1">
    <property type="nucleotide sequence ID" value="NZ_JBHSOW010000028.1"/>
</dbReference>
<dbReference type="Pfam" id="PF13307">
    <property type="entry name" value="Helicase_C_2"/>
    <property type="match status" value="1"/>
</dbReference>
<proteinExistence type="inferred from homology"/>
<keyword evidence="2 6" id="KW-0378">Hydrolase</keyword>
<dbReference type="PROSITE" id="PS51193">
    <property type="entry name" value="HELICASE_ATP_BIND_2"/>
    <property type="match status" value="1"/>
</dbReference>
<dbReference type="PANTHER" id="PTHR11472">
    <property type="entry name" value="DNA REPAIR DEAD HELICASE RAD3/XP-D SUBFAMILY MEMBER"/>
    <property type="match status" value="1"/>
</dbReference>
<evidence type="ECO:0000256" key="4">
    <source>
        <dbReference type="ARBA" id="ARBA00038058"/>
    </source>
</evidence>
<dbReference type="EC" id="3.6.4.12" evidence="6"/>
<evidence type="ECO:0000259" key="5">
    <source>
        <dbReference type="PROSITE" id="PS51193"/>
    </source>
</evidence>
<keyword evidence="7" id="KW-1185">Reference proteome</keyword>
<dbReference type="Gene3D" id="3.40.50.300">
    <property type="entry name" value="P-loop containing nucleotide triphosphate hydrolases"/>
    <property type="match status" value="2"/>
</dbReference>
<evidence type="ECO:0000256" key="2">
    <source>
        <dbReference type="ARBA" id="ARBA00022801"/>
    </source>
</evidence>
<dbReference type="EMBL" id="JBHSOW010000028">
    <property type="protein sequence ID" value="MFC5648921.1"/>
    <property type="molecule type" value="Genomic_DNA"/>
</dbReference>
<dbReference type="InterPro" id="IPR006555">
    <property type="entry name" value="ATP-dep_Helicase_C"/>
</dbReference>
<keyword evidence="1" id="KW-0547">Nucleotide-binding</keyword>
<name>A0ABW0VSV0_9BACL</name>
<feature type="domain" description="Helicase ATP-binding" evidence="5">
    <location>
        <begin position="27"/>
        <end position="306"/>
    </location>
</feature>
<keyword evidence="6" id="KW-0347">Helicase</keyword>
<accession>A0ABW0VSV0</accession>
<dbReference type="InterPro" id="IPR027417">
    <property type="entry name" value="P-loop_NTPase"/>
</dbReference>
<evidence type="ECO:0000313" key="7">
    <source>
        <dbReference type="Proteomes" id="UP001596047"/>
    </source>
</evidence>
<dbReference type="Proteomes" id="UP001596047">
    <property type="component" value="Unassembled WGS sequence"/>
</dbReference>
<protein>
    <submittedName>
        <fullName evidence="6">ATP-dependent DNA helicase</fullName>
        <ecNumber evidence="6">3.6.4.12</ecNumber>
    </submittedName>
</protein>
<comment type="caution">
    <text evidence="6">The sequence shown here is derived from an EMBL/GenBank/DDBJ whole genome shotgun (WGS) entry which is preliminary data.</text>
</comment>